<feature type="compositionally biased region" description="Basic and acidic residues" evidence="1">
    <location>
        <begin position="513"/>
        <end position="529"/>
    </location>
</feature>
<feature type="compositionally biased region" description="Basic and acidic residues" evidence="1">
    <location>
        <begin position="405"/>
        <end position="417"/>
    </location>
</feature>
<reference evidence="2 3" key="1">
    <citation type="submission" date="2024-01" db="EMBL/GenBank/DDBJ databases">
        <title>Complete genome of Cladobotryum mycophilum ATHUM6906.</title>
        <authorList>
            <person name="Christinaki A.C."/>
            <person name="Myridakis A.I."/>
            <person name="Kouvelis V.N."/>
        </authorList>
    </citation>
    <scope>NUCLEOTIDE SEQUENCE [LARGE SCALE GENOMIC DNA]</scope>
    <source>
        <strain evidence="2 3">ATHUM6906</strain>
    </source>
</reference>
<accession>A0ABR0T0B7</accession>
<feature type="compositionally biased region" description="Basic and acidic residues" evidence="1">
    <location>
        <begin position="559"/>
        <end position="574"/>
    </location>
</feature>
<feature type="compositionally biased region" description="Polar residues" evidence="1">
    <location>
        <begin position="620"/>
        <end position="630"/>
    </location>
</feature>
<name>A0ABR0T0B7_9HYPO</name>
<proteinExistence type="predicted"/>
<sequence length="678" mass="74881">MALNTSITAITRAALGTPFDILEDEQSPYANACHQPVIPDGSRDVFKHLAPRCRKPASKAVLASGTGQDPCLTQRHSADCECCGIAIDKLKTRIAPHSAAQLEAKQAARPLRPRRQAIESDTFLPLDAVQEEVSCITDDIATESKPRPPTLATQEDNSRIHTLLKDIPSDYSTQIKKHLAGQFEWLVSYPPSSNLITDPNASDEHTGCEARERFYGCNILGRREYSFSSNGADGNHSIDRFVLLATPIEGDPESLLNMEPRIIEDDSFTAWEHSPSGPPTPLKVPEIMQAVEGALSPALTFVSDRSSSFGGRSSRTGSFSLSRIEDSLEELDRLEDELEALVEVTNPRRMLLLDGKAPKADSETTSGEPSKVTKRASMACLSSTFRVQSPDKTTPSLRRSSSMTLRDKRHDGSDGSHRRQTLGRCASPTKISSGPSTRPGSSLKPAKPVTTSKFELPSDAVGRRLKEQRETRMAQQAGARKTSTPLSKPRVTRSLAKPTFELPGEAISRRKREQHEAKLKAQEEEERKRREFKARPIKHTSTPSTVPRDTIASRARQAKIQEESAEKRAAEMNKAKRMSCSTPRSGPTTPATDKTYMRGRSVGADDSGRMTSASTSSSAKRNSLLYSGNPTERKDRERRERELMAKAAREQAAERSRIASREWAEKKRRREAALREAM</sequence>
<gene>
    <name evidence="2" type="ORF">PT974_00171</name>
</gene>
<feature type="compositionally biased region" description="Basic and acidic residues" evidence="1">
    <location>
        <begin position="461"/>
        <end position="472"/>
    </location>
</feature>
<comment type="caution">
    <text evidence="2">The sequence shown here is derived from an EMBL/GenBank/DDBJ whole genome shotgun (WGS) entry which is preliminary data.</text>
</comment>
<keyword evidence="3" id="KW-1185">Reference proteome</keyword>
<evidence type="ECO:0000256" key="1">
    <source>
        <dbReference type="SAM" id="MobiDB-lite"/>
    </source>
</evidence>
<dbReference type="Proteomes" id="UP001338125">
    <property type="component" value="Unassembled WGS sequence"/>
</dbReference>
<evidence type="ECO:0000313" key="2">
    <source>
        <dbReference type="EMBL" id="KAK5997809.1"/>
    </source>
</evidence>
<protein>
    <submittedName>
        <fullName evidence="2">Uncharacterized protein</fullName>
    </submittedName>
</protein>
<feature type="compositionally biased region" description="Polar residues" evidence="1">
    <location>
        <begin position="429"/>
        <end position="440"/>
    </location>
</feature>
<feature type="compositionally biased region" description="Basic and acidic residues" evidence="1">
    <location>
        <begin position="631"/>
        <end position="678"/>
    </location>
</feature>
<feature type="compositionally biased region" description="Polar residues" evidence="1">
    <location>
        <begin position="579"/>
        <end position="592"/>
    </location>
</feature>
<evidence type="ECO:0000313" key="3">
    <source>
        <dbReference type="Proteomes" id="UP001338125"/>
    </source>
</evidence>
<feature type="region of interest" description="Disordered" evidence="1">
    <location>
        <begin position="353"/>
        <end position="678"/>
    </location>
</feature>
<feature type="compositionally biased region" description="Polar residues" evidence="1">
    <location>
        <begin position="380"/>
        <end position="404"/>
    </location>
</feature>
<dbReference type="EMBL" id="JAVFKD010000001">
    <property type="protein sequence ID" value="KAK5997809.1"/>
    <property type="molecule type" value="Genomic_DNA"/>
</dbReference>
<organism evidence="2 3">
    <name type="scientific">Cladobotryum mycophilum</name>
    <dbReference type="NCBI Taxonomy" id="491253"/>
    <lineage>
        <taxon>Eukaryota</taxon>
        <taxon>Fungi</taxon>
        <taxon>Dikarya</taxon>
        <taxon>Ascomycota</taxon>
        <taxon>Pezizomycotina</taxon>
        <taxon>Sordariomycetes</taxon>
        <taxon>Hypocreomycetidae</taxon>
        <taxon>Hypocreales</taxon>
        <taxon>Hypocreaceae</taxon>
        <taxon>Cladobotryum</taxon>
    </lineage>
</organism>